<dbReference type="NCBIfam" id="TIGR03696">
    <property type="entry name" value="Rhs_assc_core"/>
    <property type="match status" value="1"/>
</dbReference>
<dbReference type="Proteomes" id="UP000281771">
    <property type="component" value="Unassembled WGS sequence"/>
</dbReference>
<keyword evidence="3" id="KW-1185">Reference proteome</keyword>
<gene>
    <name evidence="2" type="ORF">EII38_09760</name>
</gene>
<dbReference type="EMBL" id="RQZA01000022">
    <property type="protein sequence ID" value="RRD29381.1"/>
    <property type="molecule type" value="Genomic_DNA"/>
</dbReference>
<evidence type="ECO:0000313" key="2">
    <source>
        <dbReference type="EMBL" id="RRD29381.1"/>
    </source>
</evidence>
<name>A0A3P1V5G8_9STRE</name>
<dbReference type="PANTHER" id="PTHR32305:SF15">
    <property type="entry name" value="PROTEIN RHSA-RELATED"/>
    <property type="match status" value="1"/>
</dbReference>
<comment type="caution">
    <text evidence="2">The sequence shown here is derived from an EMBL/GenBank/DDBJ whole genome shotgun (WGS) entry which is preliminary data.</text>
</comment>
<dbReference type="AlphaFoldDB" id="A0A3P1V5G8"/>
<sequence>MKLNSTSTSYHLYGSTKSTTDQTGNPFAYNGEARDVTGLDYLRARYYDHQVGTFLTADSYQGDDRDPLSQNLYSYVQNNPVNYTDPSGHRAMGLLGGGGRRVINTRNQRKYSQMRVDPALFGNHSHSGGGYYSAANHIRHRVQSNPSYRPP</sequence>
<feature type="non-terminal residue" evidence="2">
    <location>
        <position position="151"/>
    </location>
</feature>
<feature type="compositionally biased region" description="Polar residues" evidence="1">
    <location>
        <begin position="1"/>
        <end position="25"/>
    </location>
</feature>
<evidence type="ECO:0000313" key="3">
    <source>
        <dbReference type="Proteomes" id="UP000281771"/>
    </source>
</evidence>
<accession>A0A3P1V5G8</accession>
<dbReference type="Gene3D" id="2.180.10.10">
    <property type="entry name" value="RHS repeat-associated core"/>
    <property type="match status" value="1"/>
</dbReference>
<reference evidence="2 3" key="1">
    <citation type="submission" date="2018-11" db="EMBL/GenBank/DDBJ databases">
        <title>Genomes From Bacteria Associated with the Canine Oral Cavity: a Test Case for Automated Genome-Based Taxonomic Assignment.</title>
        <authorList>
            <person name="Coil D.A."/>
            <person name="Jospin G."/>
            <person name="Darling A.E."/>
            <person name="Wallis C."/>
            <person name="Davis I.J."/>
            <person name="Harris S."/>
            <person name="Eisen J.A."/>
            <person name="Holcombe L.J."/>
            <person name="O'Flynn C."/>
        </authorList>
    </citation>
    <scope>NUCLEOTIDE SEQUENCE [LARGE SCALE GENOMIC DNA]</scope>
    <source>
        <strain evidence="2 3">OH4621_COT-116</strain>
    </source>
</reference>
<evidence type="ECO:0000256" key="1">
    <source>
        <dbReference type="SAM" id="MobiDB-lite"/>
    </source>
</evidence>
<feature type="region of interest" description="Disordered" evidence="1">
    <location>
        <begin position="1"/>
        <end position="28"/>
    </location>
</feature>
<dbReference type="PANTHER" id="PTHR32305">
    <property type="match status" value="1"/>
</dbReference>
<dbReference type="RefSeq" id="WP_142997554.1">
    <property type="nucleotide sequence ID" value="NZ_RQZA01000022.1"/>
</dbReference>
<protein>
    <submittedName>
        <fullName evidence="2">RHS repeat-associated core domain-containing protein</fullName>
    </submittedName>
</protein>
<organism evidence="2 3">
    <name type="scientific">Streptococcus minor</name>
    <dbReference type="NCBI Taxonomy" id="229549"/>
    <lineage>
        <taxon>Bacteria</taxon>
        <taxon>Bacillati</taxon>
        <taxon>Bacillota</taxon>
        <taxon>Bacilli</taxon>
        <taxon>Lactobacillales</taxon>
        <taxon>Streptococcaceae</taxon>
        <taxon>Streptococcus</taxon>
    </lineage>
</organism>
<dbReference type="InterPro" id="IPR022385">
    <property type="entry name" value="Rhs_assc_core"/>
</dbReference>
<proteinExistence type="predicted"/>
<dbReference type="InterPro" id="IPR050708">
    <property type="entry name" value="T6SS_VgrG/RHS"/>
</dbReference>